<evidence type="ECO:0000256" key="7">
    <source>
        <dbReference type="ARBA" id="ARBA00023242"/>
    </source>
</evidence>
<dbReference type="PANTHER" id="PTHR10880">
    <property type="entry name" value="MORTALITY FACTOR 4-LIKE PROTEIN"/>
    <property type="match status" value="1"/>
</dbReference>
<reference evidence="11" key="1">
    <citation type="journal article" date="2018" name="Nat. Microbiol.">
        <title>Leveraging single-cell genomics to expand the fungal tree of life.</title>
        <authorList>
            <person name="Ahrendt S.R."/>
            <person name="Quandt C.A."/>
            <person name="Ciobanu D."/>
            <person name="Clum A."/>
            <person name="Salamov A."/>
            <person name="Andreopoulos B."/>
            <person name="Cheng J.F."/>
            <person name="Woyke T."/>
            <person name="Pelin A."/>
            <person name="Henrissat B."/>
            <person name="Reynolds N.K."/>
            <person name="Benny G.L."/>
            <person name="Smith M.E."/>
            <person name="James T.Y."/>
            <person name="Grigoriev I.V."/>
        </authorList>
    </citation>
    <scope>NUCLEOTIDE SEQUENCE [LARGE SCALE GENOMIC DNA]</scope>
    <source>
        <strain evidence="11">RSA 1356</strain>
    </source>
</reference>
<dbReference type="GO" id="GO:0006355">
    <property type="term" value="P:regulation of DNA-templated transcription"/>
    <property type="evidence" value="ECO:0007669"/>
    <property type="project" value="InterPro"/>
</dbReference>
<accession>A0A4P9XLR5</accession>
<feature type="compositionally biased region" description="Basic residues" evidence="8">
    <location>
        <begin position="79"/>
        <end position="90"/>
    </location>
</feature>
<dbReference type="InterPro" id="IPR026541">
    <property type="entry name" value="MRG_dom"/>
</dbReference>
<evidence type="ECO:0000256" key="2">
    <source>
        <dbReference type="ARBA" id="ARBA00009093"/>
    </source>
</evidence>
<sequence length="296" mass="34852">MSTKGHLVFKQDQNVLCFHGPLLYEAKILAAEWWEGREDAEDGPYYLVHYKGWKQRWDEWVQETRVMAINEENLRKQRALKQSYRTKKAPTRGATASRHEKQSSTEEKGKKRPREDEPVDEEEEYMARPEVRIPIPSPLKVRLVDDFEWVTRQHKLVPLPRTPSVNQIIDMYCESREKKRTGDSQLTEFAAGLRAYFDRALGNRLLYRLERQQYAQILKEQPNAIVSDVYGAEHLLRLFVELPKLLAFTSLGKEDMTRLREQLLDLLKYMQKHAKQLFTDAYENASPAHMNMLKAM</sequence>
<dbReference type="InterPro" id="IPR053820">
    <property type="entry name" value="MSL3_chromo-like"/>
</dbReference>
<dbReference type="PIRSF" id="PIRSF038133">
    <property type="entry name" value="HAT_Nua4_EAF3/MRG15"/>
    <property type="match status" value="1"/>
</dbReference>
<evidence type="ECO:0000256" key="5">
    <source>
        <dbReference type="ARBA" id="ARBA00023015"/>
    </source>
</evidence>
<dbReference type="STRING" id="78915.A0A4P9XLR5"/>
<dbReference type="Pfam" id="PF22732">
    <property type="entry name" value="MSL3_chromo-like"/>
    <property type="match status" value="1"/>
</dbReference>
<feature type="domain" description="Chromo" evidence="9">
    <location>
        <begin position="23"/>
        <end position="82"/>
    </location>
</feature>
<dbReference type="AlphaFoldDB" id="A0A4P9XLR5"/>
<keyword evidence="7" id="KW-0539">Nucleus</keyword>
<organism evidence="10 11">
    <name type="scientific">Thamnocephalis sphaerospora</name>
    <dbReference type="NCBI Taxonomy" id="78915"/>
    <lineage>
        <taxon>Eukaryota</taxon>
        <taxon>Fungi</taxon>
        <taxon>Fungi incertae sedis</taxon>
        <taxon>Zoopagomycota</taxon>
        <taxon>Zoopagomycotina</taxon>
        <taxon>Zoopagomycetes</taxon>
        <taxon>Zoopagales</taxon>
        <taxon>Sigmoideomycetaceae</taxon>
        <taxon>Thamnocephalis</taxon>
    </lineage>
</organism>
<name>A0A4P9XLR5_9FUNG</name>
<evidence type="ECO:0000313" key="10">
    <source>
        <dbReference type="EMBL" id="RKP06762.1"/>
    </source>
</evidence>
<dbReference type="InterPro" id="IPR038217">
    <property type="entry name" value="MRG_C_sf"/>
</dbReference>
<keyword evidence="11" id="KW-1185">Reference proteome</keyword>
<protein>
    <recommendedName>
        <fullName evidence="3">Chromatin modification-related protein EAF3</fullName>
    </recommendedName>
</protein>
<comment type="similarity">
    <text evidence="2">Belongs to the MRG family.</text>
</comment>
<keyword evidence="5" id="KW-0805">Transcription regulation</keyword>
<feature type="region of interest" description="Disordered" evidence="8">
    <location>
        <begin position="79"/>
        <end position="125"/>
    </location>
</feature>
<evidence type="ECO:0000256" key="3">
    <source>
        <dbReference type="ARBA" id="ARBA00018505"/>
    </source>
</evidence>
<evidence type="ECO:0000256" key="4">
    <source>
        <dbReference type="ARBA" id="ARBA00022853"/>
    </source>
</evidence>
<dbReference type="InterPro" id="IPR016197">
    <property type="entry name" value="Chromo-like_dom_sf"/>
</dbReference>
<dbReference type="OrthoDB" id="124855at2759"/>
<dbReference type="EMBL" id="KZ992822">
    <property type="protein sequence ID" value="RKP06762.1"/>
    <property type="molecule type" value="Genomic_DNA"/>
</dbReference>
<comment type="subcellular location">
    <subcellularLocation>
        <location evidence="1">Nucleus</location>
    </subcellularLocation>
</comment>
<evidence type="ECO:0000313" key="11">
    <source>
        <dbReference type="Proteomes" id="UP000271241"/>
    </source>
</evidence>
<dbReference type="InterPro" id="IPR008676">
    <property type="entry name" value="MRG"/>
</dbReference>
<dbReference type="SUPFAM" id="SSF54160">
    <property type="entry name" value="Chromo domain-like"/>
    <property type="match status" value="1"/>
</dbReference>
<proteinExistence type="inferred from homology"/>
<dbReference type="Proteomes" id="UP000271241">
    <property type="component" value="Unassembled WGS sequence"/>
</dbReference>
<dbReference type="SMART" id="SM00298">
    <property type="entry name" value="CHROMO"/>
    <property type="match status" value="1"/>
</dbReference>
<keyword evidence="6" id="KW-0804">Transcription</keyword>
<dbReference type="PROSITE" id="PS51640">
    <property type="entry name" value="MRG"/>
    <property type="match status" value="1"/>
</dbReference>
<keyword evidence="4" id="KW-0156">Chromatin regulator</keyword>
<dbReference type="GO" id="GO:0035267">
    <property type="term" value="C:NuA4 histone acetyltransferase complex"/>
    <property type="evidence" value="ECO:0007669"/>
    <property type="project" value="TreeGrafter"/>
</dbReference>
<evidence type="ECO:0000256" key="8">
    <source>
        <dbReference type="SAM" id="MobiDB-lite"/>
    </source>
</evidence>
<evidence type="ECO:0000256" key="6">
    <source>
        <dbReference type="ARBA" id="ARBA00023163"/>
    </source>
</evidence>
<dbReference type="GO" id="GO:0006325">
    <property type="term" value="P:chromatin organization"/>
    <property type="evidence" value="ECO:0007669"/>
    <property type="project" value="UniProtKB-KW"/>
</dbReference>
<dbReference type="Gene3D" id="2.30.30.140">
    <property type="match status" value="1"/>
</dbReference>
<dbReference type="Gene3D" id="1.10.274.30">
    <property type="entry name" value="MRG domain"/>
    <property type="match status" value="1"/>
</dbReference>
<evidence type="ECO:0000256" key="1">
    <source>
        <dbReference type="ARBA" id="ARBA00004123"/>
    </source>
</evidence>
<gene>
    <name evidence="10" type="ORF">THASP1DRAFT_18041</name>
</gene>
<dbReference type="GO" id="GO:0032221">
    <property type="term" value="C:Rpd3S complex"/>
    <property type="evidence" value="ECO:0007669"/>
    <property type="project" value="TreeGrafter"/>
</dbReference>
<evidence type="ECO:0000259" key="9">
    <source>
        <dbReference type="SMART" id="SM00298"/>
    </source>
</evidence>
<feature type="compositionally biased region" description="Basic and acidic residues" evidence="8">
    <location>
        <begin position="97"/>
        <end position="116"/>
    </location>
</feature>
<dbReference type="PANTHER" id="PTHR10880:SF15">
    <property type="entry name" value="MSL COMPLEX SUBUNIT 3"/>
    <property type="match status" value="1"/>
</dbReference>
<dbReference type="InterPro" id="IPR000953">
    <property type="entry name" value="Chromo/chromo_shadow_dom"/>
</dbReference>
<dbReference type="Pfam" id="PF05712">
    <property type="entry name" value="MRG"/>
    <property type="match status" value="1"/>
</dbReference>